<proteinExistence type="predicted"/>
<dbReference type="Proteomes" id="UP000268285">
    <property type="component" value="Unassembled WGS sequence"/>
</dbReference>
<dbReference type="AlphaFoldDB" id="A0A498QI22"/>
<organism evidence="1 2">
    <name type="scientific">Mycobacterium pseudokansasii</name>
    <dbReference type="NCBI Taxonomy" id="2341080"/>
    <lineage>
        <taxon>Bacteria</taxon>
        <taxon>Bacillati</taxon>
        <taxon>Actinomycetota</taxon>
        <taxon>Actinomycetes</taxon>
        <taxon>Mycobacteriales</taxon>
        <taxon>Mycobacteriaceae</taxon>
        <taxon>Mycobacterium</taxon>
    </lineage>
</organism>
<keyword evidence="2" id="KW-1185">Reference proteome</keyword>
<protein>
    <submittedName>
        <fullName evidence="1">Uncharacterized protein</fullName>
    </submittedName>
</protein>
<accession>A0A498QI22</accession>
<evidence type="ECO:0000313" key="2">
    <source>
        <dbReference type="Proteomes" id="UP000268285"/>
    </source>
</evidence>
<name>A0A498QI22_9MYCO</name>
<evidence type="ECO:0000313" key="1">
    <source>
        <dbReference type="EMBL" id="VBA45507.1"/>
    </source>
</evidence>
<reference evidence="1 2" key="1">
    <citation type="submission" date="2018-09" db="EMBL/GenBank/DDBJ databases">
        <authorList>
            <person name="Tagini F."/>
        </authorList>
    </citation>
    <scope>NUCLEOTIDE SEQUENCE [LARGE SCALE GENOMIC DNA]</scope>
    <source>
        <strain evidence="1 2">MK142</strain>
    </source>
</reference>
<gene>
    <name evidence="1" type="ORF">LAUMK142_00013</name>
</gene>
<dbReference type="EMBL" id="UPHU01000001">
    <property type="protein sequence ID" value="VBA45507.1"/>
    <property type="molecule type" value="Genomic_DNA"/>
</dbReference>
<sequence>MREPALVFEPIVDIRDVLESYLVDQVLLTDWQQKLTSAAARLLELAQAWSDGDLLDLARLTGHLAAERLTVDTVLARTAADNAARVLEQVRIPGVPRPEDEDWAF</sequence>